<dbReference type="RefSeq" id="WP_090225928.1">
    <property type="nucleotide sequence ID" value="NZ_FNJC01000001.1"/>
</dbReference>
<protein>
    <submittedName>
        <fullName evidence="2">Methyltransferase, FkbM family</fullName>
    </submittedName>
</protein>
<sequence>MVSSALHGLSRSLRVYYGDQKRQRAMRELYATFISEGDLAFDVGAHVGDRTGVFRSLGARVVALEPQPLPGRALRLIYARDPDVTIVSAAAADHDGTVRMHVNTANPTVSTASGDFLAQAEGAAGWEGQTWDQVIEVRAVTLDHLIDRYGHPAFIKIDVEGFEDRVLAGLSEPVPALSFEFTTIDRDVACRGLERLAALGPYRYDIALGETQQLTFGEGRELDARTMAAHVRALPHEVNSGDIYARLAN</sequence>
<dbReference type="NCBIfam" id="TIGR01444">
    <property type="entry name" value="fkbM_fam"/>
    <property type="match status" value="1"/>
</dbReference>
<organism evidence="2 3">
    <name type="scientific">Filomicrobium insigne</name>
    <dbReference type="NCBI Taxonomy" id="418854"/>
    <lineage>
        <taxon>Bacteria</taxon>
        <taxon>Pseudomonadati</taxon>
        <taxon>Pseudomonadota</taxon>
        <taxon>Alphaproteobacteria</taxon>
        <taxon>Hyphomicrobiales</taxon>
        <taxon>Hyphomicrobiaceae</taxon>
        <taxon>Filomicrobium</taxon>
    </lineage>
</organism>
<dbReference type="PANTHER" id="PTHR34203:SF15">
    <property type="entry name" value="SLL1173 PROTEIN"/>
    <property type="match status" value="1"/>
</dbReference>
<dbReference type="InterPro" id="IPR006342">
    <property type="entry name" value="FkbM_mtfrase"/>
</dbReference>
<comment type="caution">
    <text evidence="2">The sequence shown here is derived from an EMBL/GenBank/DDBJ whole genome shotgun (WGS) entry which is preliminary data.</text>
</comment>
<keyword evidence="2" id="KW-0808">Transferase</keyword>
<dbReference type="PANTHER" id="PTHR34203">
    <property type="entry name" value="METHYLTRANSFERASE, FKBM FAMILY PROTEIN"/>
    <property type="match status" value="1"/>
</dbReference>
<accession>A0A1H0GI50</accession>
<reference evidence="2 3" key="1">
    <citation type="submission" date="2016-10" db="EMBL/GenBank/DDBJ databases">
        <authorList>
            <person name="Varghese N."/>
            <person name="Submissions S."/>
        </authorList>
    </citation>
    <scope>NUCLEOTIDE SEQUENCE [LARGE SCALE GENOMIC DNA]</scope>
    <source>
        <strain evidence="2 3">CGMCC 1.6497</strain>
    </source>
</reference>
<proteinExistence type="predicted"/>
<dbReference type="Gene3D" id="3.40.50.150">
    <property type="entry name" value="Vaccinia Virus protein VP39"/>
    <property type="match status" value="1"/>
</dbReference>
<evidence type="ECO:0000259" key="1">
    <source>
        <dbReference type="Pfam" id="PF05050"/>
    </source>
</evidence>
<gene>
    <name evidence="2" type="ORF">SAMN04488061_0167</name>
</gene>
<keyword evidence="2" id="KW-0489">Methyltransferase</keyword>
<dbReference type="GO" id="GO:0008168">
    <property type="term" value="F:methyltransferase activity"/>
    <property type="evidence" value="ECO:0007669"/>
    <property type="project" value="UniProtKB-KW"/>
</dbReference>
<feature type="domain" description="Methyltransferase FkbM" evidence="1">
    <location>
        <begin position="42"/>
        <end position="172"/>
    </location>
</feature>
<dbReference type="Proteomes" id="UP000198795">
    <property type="component" value="Unassembled WGS sequence"/>
</dbReference>
<dbReference type="EMBL" id="FNJC01000001">
    <property type="protein sequence ID" value="SDO06586.1"/>
    <property type="molecule type" value="Genomic_DNA"/>
</dbReference>
<dbReference type="InterPro" id="IPR029063">
    <property type="entry name" value="SAM-dependent_MTases_sf"/>
</dbReference>
<evidence type="ECO:0000313" key="3">
    <source>
        <dbReference type="Proteomes" id="UP000198795"/>
    </source>
</evidence>
<name>A0A1H0GI50_9HYPH</name>
<evidence type="ECO:0000313" key="2">
    <source>
        <dbReference type="EMBL" id="SDO06586.1"/>
    </source>
</evidence>
<dbReference type="GO" id="GO:0032259">
    <property type="term" value="P:methylation"/>
    <property type="evidence" value="ECO:0007669"/>
    <property type="project" value="UniProtKB-KW"/>
</dbReference>
<dbReference type="InterPro" id="IPR052514">
    <property type="entry name" value="SAM-dependent_MTase"/>
</dbReference>
<dbReference type="Pfam" id="PF05050">
    <property type="entry name" value="Methyltransf_21"/>
    <property type="match status" value="1"/>
</dbReference>
<keyword evidence="3" id="KW-1185">Reference proteome</keyword>
<dbReference type="SUPFAM" id="SSF53335">
    <property type="entry name" value="S-adenosyl-L-methionine-dependent methyltransferases"/>
    <property type="match status" value="1"/>
</dbReference>